<accession>A0A9D4ZQJ8</accession>
<dbReference type="Pfam" id="PF00320">
    <property type="entry name" value="GATA"/>
    <property type="match status" value="1"/>
</dbReference>
<feature type="domain" description="GATA-type" evidence="8">
    <location>
        <begin position="260"/>
        <end position="296"/>
    </location>
</feature>
<evidence type="ECO:0000256" key="1">
    <source>
        <dbReference type="ARBA" id="ARBA00005694"/>
    </source>
</evidence>
<dbReference type="GO" id="GO:0043565">
    <property type="term" value="F:sequence-specific DNA binding"/>
    <property type="evidence" value="ECO:0007669"/>
    <property type="project" value="InterPro"/>
</dbReference>
<dbReference type="SUPFAM" id="SSF57716">
    <property type="entry name" value="Glucocorticoid receptor-like (DNA-binding domain)"/>
    <property type="match status" value="1"/>
</dbReference>
<dbReference type="FunFam" id="3.30.50.10:FF:000018">
    <property type="entry name" value="GATA transcription factor"/>
    <property type="match status" value="1"/>
</dbReference>
<feature type="compositionally biased region" description="Acidic residues" evidence="7">
    <location>
        <begin position="337"/>
        <end position="350"/>
    </location>
</feature>
<dbReference type="InterPro" id="IPR013088">
    <property type="entry name" value="Znf_NHR/GATA"/>
</dbReference>
<reference evidence="9" key="1">
    <citation type="submission" date="2021-01" db="EMBL/GenBank/DDBJ databases">
        <title>Adiantum capillus-veneris genome.</title>
        <authorList>
            <person name="Fang Y."/>
            <person name="Liao Q."/>
        </authorList>
    </citation>
    <scope>NUCLEOTIDE SEQUENCE</scope>
    <source>
        <strain evidence="9">H3</strain>
        <tissue evidence="9">Leaf</tissue>
    </source>
</reference>
<keyword evidence="2" id="KW-0479">Metal-binding</keyword>
<dbReference type="EMBL" id="JABFUD020000003">
    <property type="protein sequence ID" value="KAI5082226.1"/>
    <property type="molecule type" value="Genomic_DNA"/>
</dbReference>
<evidence type="ECO:0000256" key="7">
    <source>
        <dbReference type="SAM" id="MobiDB-lite"/>
    </source>
</evidence>
<dbReference type="GO" id="GO:0006355">
    <property type="term" value="P:regulation of DNA-templated transcription"/>
    <property type="evidence" value="ECO:0007669"/>
    <property type="project" value="InterPro"/>
</dbReference>
<evidence type="ECO:0000256" key="4">
    <source>
        <dbReference type="ARBA" id="ARBA00022833"/>
    </source>
</evidence>
<dbReference type="AlphaFoldDB" id="A0A9D4ZQJ8"/>
<feature type="compositionally biased region" description="Pro residues" evidence="7">
    <location>
        <begin position="26"/>
        <end position="38"/>
    </location>
</feature>
<gene>
    <name evidence="9" type="ORF">GOP47_0001969</name>
</gene>
<feature type="compositionally biased region" description="Basic and acidic residues" evidence="7">
    <location>
        <begin position="358"/>
        <end position="367"/>
    </location>
</feature>
<dbReference type="GO" id="GO:0005634">
    <property type="term" value="C:nucleus"/>
    <property type="evidence" value="ECO:0007669"/>
    <property type="project" value="TreeGrafter"/>
</dbReference>
<keyword evidence="10" id="KW-1185">Reference proteome</keyword>
<proteinExistence type="inferred from homology"/>
<keyword evidence="5" id="KW-0010">Activator</keyword>
<dbReference type="SMART" id="SM00401">
    <property type="entry name" value="ZnF_GATA"/>
    <property type="match status" value="1"/>
</dbReference>
<dbReference type="PANTHER" id="PTHR45658">
    <property type="entry name" value="GATA TRANSCRIPTION FACTOR"/>
    <property type="match status" value="1"/>
</dbReference>
<dbReference type="Proteomes" id="UP000886520">
    <property type="component" value="Chromosome 2"/>
</dbReference>
<feature type="region of interest" description="Disordered" evidence="7">
    <location>
        <begin position="19"/>
        <end position="40"/>
    </location>
</feature>
<dbReference type="GO" id="GO:0008270">
    <property type="term" value="F:zinc ion binding"/>
    <property type="evidence" value="ECO:0007669"/>
    <property type="project" value="UniProtKB-KW"/>
</dbReference>
<evidence type="ECO:0000259" key="8">
    <source>
        <dbReference type="PROSITE" id="PS50114"/>
    </source>
</evidence>
<evidence type="ECO:0000256" key="5">
    <source>
        <dbReference type="ARBA" id="ARBA00023159"/>
    </source>
</evidence>
<dbReference type="GO" id="GO:0030154">
    <property type="term" value="P:cell differentiation"/>
    <property type="evidence" value="ECO:0007669"/>
    <property type="project" value="TreeGrafter"/>
</dbReference>
<comment type="similarity">
    <text evidence="1">Belongs to the type IV zinc-finger family. Class A subfamily.</text>
</comment>
<sequence>METSAMLSPLRFGVHHELMRKHPHPPEPSEPWVPPTPEPNFRIDDLLDFSNGELCDEFDEEEEEQLKEGNSSCGDGGIELKADRCVAQEESQQLATTSGLCVPSDELADQLEWLSTFIEDSSYSGDRQLASLVSSGCLGSLKDDDKLVSQHDNKFQSPSPISVLEPSSVFHTGTYTHLPSTSCCSSQHVPSRARSKRARAGSRIWSLDSLMPTLFDTRLGGAAAQESPVFFGSPRSSQEAAFVPAKKAKKSAILFKPIVEAPVRRCSHCLVTKTPQWRAGPMGPKTLCNACGVRYKSGRLVPEYRPAGSPTFVSEVHSNSHKRIMEMRRMKEMEENIKEEEEEEEEEQESDCLSQSESCKEHRRKDTNNYSSQEDFNGSSDCSEKDDDATGSICSEKEDPAGSICIEKGSSGGLVNGVLVESAADVGPLKRFQPA</sequence>
<dbReference type="InterPro" id="IPR051140">
    <property type="entry name" value="GATA_TF"/>
</dbReference>
<dbReference type="Gene3D" id="3.30.50.10">
    <property type="entry name" value="Erythroid Transcription Factor GATA-1, subunit A"/>
    <property type="match status" value="1"/>
</dbReference>
<feature type="region of interest" description="Disordered" evidence="7">
    <location>
        <begin position="333"/>
        <end position="412"/>
    </location>
</feature>
<keyword evidence="3 6" id="KW-0863">Zinc-finger</keyword>
<evidence type="ECO:0000256" key="6">
    <source>
        <dbReference type="PROSITE-ProRule" id="PRU00094"/>
    </source>
</evidence>
<organism evidence="9 10">
    <name type="scientific">Adiantum capillus-veneris</name>
    <name type="common">Maidenhair fern</name>
    <dbReference type="NCBI Taxonomy" id="13818"/>
    <lineage>
        <taxon>Eukaryota</taxon>
        <taxon>Viridiplantae</taxon>
        <taxon>Streptophyta</taxon>
        <taxon>Embryophyta</taxon>
        <taxon>Tracheophyta</taxon>
        <taxon>Polypodiopsida</taxon>
        <taxon>Polypodiidae</taxon>
        <taxon>Polypodiales</taxon>
        <taxon>Pteridineae</taxon>
        <taxon>Pteridaceae</taxon>
        <taxon>Vittarioideae</taxon>
        <taxon>Adiantum</taxon>
    </lineage>
</organism>
<name>A0A9D4ZQJ8_ADICA</name>
<dbReference type="InterPro" id="IPR000679">
    <property type="entry name" value="Znf_GATA"/>
</dbReference>
<evidence type="ECO:0000313" key="10">
    <source>
        <dbReference type="Proteomes" id="UP000886520"/>
    </source>
</evidence>
<dbReference type="OrthoDB" id="2162994at2759"/>
<dbReference type="PANTHER" id="PTHR45658:SF102">
    <property type="entry name" value="GATA TRANSCRIPTION FACTOR 29"/>
    <property type="match status" value="1"/>
</dbReference>
<comment type="caution">
    <text evidence="9">The sequence shown here is derived from an EMBL/GenBank/DDBJ whole genome shotgun (WGS) entry which is preliminary data.</text>
</comment>
<feature type="compositionally biased region" description="Polar residues" evidence="7">
    <location>
        <begin position="368"/>
        <end position="381"/>
    </location>
</feature>
<evidence type="ECO:0000313" key="9">
    <source>
        <dbReference type="EMBL" id="KAI5082226.1"/>
    </source>
</evidence>
<evidence type="ECO:0000256" key="2">
    <source>
        <dbReference type="ARBA" id="ARBA00022723"/>
    </source>
</evidence>
<protein>
    <recommendedName>
        <fullName evidence="8">GATA-type domain-containing protein</fullName>
    </recommendedName>
</protein>
<evidence type="ECO:0000256" key="3">
    <source>
        <dbReference type="ARBA" id="ARBA00022771"/>
    </source>
</evidence>
<dbReference type="PROSITE" id="PS50114">
    <property type="entry name" value="GATA_ZN_FINGER_2"/>
    <property type="match status" value="1"/>
</dbReference>
<dbReference type="PROSITE" id="PS00344">
    <property type="entry name" value="GATA_ZN_FINGER_1"/>
    <property type="match status" value="1"/>
</dbReference>
<dbReference type="CDD" id="cd00202">
    <property type="entry name" value="ZnF_GATA"/>
    <property type="match status" value="1"/>
</dbReference>
<keyword evidence="4" id="KW-0862">Zinc</keyword>